<comment type="caution">
    <text evidence="2">The sequence shown here is derived from an EMBL/GenBank/DDBJ whole genome shotgun (WGS) entry which is preliminary data.</text>
</comment>
<feature type="transmembrane region" description="Helical" evidence="1">
    <location>
        <begin position="185"/>
        <end position="205"/>
    </location>
</feature>
<evidence type="ECO:0000313" key="2">
    <source>
        <dbReference type="EMBL" id="MEL4305012.1"/>
    </source>
</evidence>
<accession>A0ABU9KRL2</accession>
<gene>
    <name evidence="2" type="ORF">WOA13_04045</name>
</gene>
<feature type="transmembrane region" description="Helical" evidence="1">
    <location>
        <begin position="211"/>
        <end position="229"/>
    </location>
</feature>
<keyword evidence="1" id="KW-1133">Transmembrane helix</keyword>
<name>A0ABU9KRL2_9EURY</name>
<keyword evidence="3" id="KW-1185">Reference proteome</keyword>
<feature type="transmembrane region" description="Helical" evidence="1">
    <location>
        <begin position="39"/>
        <end position="63"/>
    </location>
</feature>
<dbReference type="RefSeq" id="WP_342126695.1">
    <property type="nucleotide sequence ID" value="NZ_JBCAUS010000002.1"/>
</dbReference>
<feature type="transmembrane region" description="Helical" evidence="1">
    <location>
        <begin position="6"/>
        <end position="27"/>
    </location>
</feature>
<protein>
    <submittedName>
        <fullName evidence="2">Uncharacterized protein</fullName>
    </submittedName>
</protein>
<sequence length="262" mass="29272">MSAGLLLNTTICFAITIISITFAAVIVKTKPLWNDNTKPSLRALTALWVLIAITYFFTALRMISAYSGNTGLDMSIYYAAAVPFTFTSVPLVYTLIYILTGNKKISTFTGVIFSTFGLAYLMFLFNQGIMQPNTSYWTSIITVNSDIAIDIYLVGLFILPTAMILGIMALIVLRKVPKKQLYHTALLLVAISFVIDFMLIDMITNLDVMQLVARIFILIGTILAYLSYFPPMTLQEKLGIEEKNYEPYNEAEENDPEVDVNA</sequence>
<organism evidence="2 3">
    <name type="scientific">Methanococcoides cohabitans</name>
    <dbReference type="NCBI Taxonomy" id="3136559"/>
    <lineage>
        <taxon>Archaea</taxon>
        <taxon>Methanobacteriati</taxon>
        <taxon>Methanobacteriota</taxon>
        <taxon>Stenosarchaea group</taxon>
        <taxon>Methanomicrobia</taxon>
        <taxon>Methanosarcinales</taxon>
        <taxon>Methanosarcinaceae</taxon>
        <taxon>Methanococcoides</taxon>
    </lineage>
</organism>
<feature type="transmembrane region" description="Helical" evidence="1">
    <location>
        <begin position="111"/>
        <end position="129"/>
    </location>
</feature>
<dbReference type="Proteomes" id="UP001396646">
    <property type="component" value="Unassembled WGS sequence"/>
</dbReference>
<proteinExistence type="predicted"/>
<keyword evidence="1" id="KW-0472">Membrane</keyword>
<dbReference type="EMBL" id="JBCAUS010000002">
    <property type="protein sequence ID" value="MEL4305012.1"/>
    <property type="molecule type" value="Genomic_DNA"/>
</dbReference>
<reference evidence="2 3" key="1">
    <citation type="submission" date="2024-04" db="EMBL/GenBank/DDBJ databases">
        <title>Methanococcoides sp. LMO-2.</title>
        <authorList>
            <person name="Liang L."/>
        </authorList>
    </citation>
    <scope>NUCLEOTIDE SEQUENCE [LARGE SCALE GENOMIC DNA]</scope>
    <source>
        <strain evidence="2 3">LMO-2</strain>
    </source>
</reference>
<evidence type="ECO:0000313" key="3">
    <source>
        <dbReference type="Proteomes" id="UP001396646"/>
    </source>
</evidence>
<keyword evidence="1" id="KW-0812">Transmembrane</keyword>
<evidence type="ECO:0000256" key="1">
    <source>
        <dbReference type="SAM" id="Phobius"/>
    </source>
</evidence>
<feature type="transmembrane region" description="Helical" evidence="1">
    <location>
        <begin position="75"/>
        <end position="99"/>
    </location>
</feature>
<feature type="transmembrane region" description="Helical" evidence="1">
    <location>
        <begin position="149"/>
        <end position="173"/>
    </location>
</feature>